<evidence type="ECO:0000313" key="2">
    <source>
        <dbReference type="EMBL" id="EHB93181.1"/>
    </source>
</evidence>
<evidence type="ECO:0000313" key="3">
    <source>
        <dbReference type="Proteomes" id="UP000006008"/>
    </source>
</evidence>
<dbReference type="HOGENOM" id="CLU_2857721_0_0_10"/>
<dbReference type="AlphaFoldDB" id="G5H687"/>
<gene>
    <name evidence="2" type="ORF">HMPREF9450_00447</name>
</gene>
<organism evidence="2 3">
    <name type="scientific">Alistipes indistinctus YIT 12060</name>
    <dbReference type="NCBI Taxonomy" id="742725"/>
    <lineage>
        <taxon>Bacteria</taxon>
        <taxon>Pseudomonadati</taxon>
        <taxon>Bacteroidota</taxon>
        <taxon>Bacteroidia</taxon>
        <taxon>Bacteroidales</taxon>
        <taxon>Rikenellaceae</taxon>
        <taxon>Alistipes</taxon>
    </lineage>
</organism>
<accession>G5H687</accession>
<comment type="caution">
    <text evidence="2">The sequence shown here is derived from an EMBL/GenBank/DDBJ whole genome shotgun (WGS) entry which is preliminary data.</text>
</comment>
<sequence>MPEMFKVLQTAVCRYFFNVRQRCRKTGQRTDEKRTGRTRNAATGKSSGIPDIPRTVVPGNGAVT</sequence>
<reference evidence="2 3" key="1">
    <citation type="submission" date="2011-08" db="EMBL/GenBank/DDBJ databases">
        <title>The Genome Sequence of Alistipes indistinctus YIT 12060.</title>
        <authorList>
            <consortium name="The Broad Institute Genome Sequencing Platform"/>
            <person name="Earl A."/>
            <person name="Ward D."/>
            <person name="Feldgarden M."/>
            <person name="Gevers D."/>
            <person name="Morotomi M."/>
            <person name="Young S.K."/>
            <person name="Zeng Q."/>
            <person name="Gargeya S."/>
            <person name="Fitzgerald M."/>
            <person name="Haas B."/>
            <person name="Abouelleil A."/>
            <person name="Alvarado L."/>
            <person name="Arachchi H.M."/>
            <person name="Berlin A."/>
            <person name="Brown A."/>
            <person name="Chapman S.B."/>
            <person name="Chen Z."/>
            <person name="Dunbar C."/>
            <person name="Freedman E."/>
            <person name="Gearin G."/>
            <person name="Gellesch M."/>
            <person name="Goldberg J."/>
            <person name="Griggs A."/>
            <person name="Gujja S."/>
            <person name="Heiman D."/>
            <person name="Howarth C."/>
            <person name="Larson L."/>
            <person name="Lui A."/>
            <person name="MacDonald P.J.P."/>
            <person name="Montmayeur A."/>
            <person name="Murphy C."/>
            <person name="Neiman D."/>
            <person name="Pearson M."/>
            <person name="Priest M."/>
            <person name="Roberts A."/>
            <person name="Saif S."/>
            <person name="Shea T."/>
            <person name="Shenoy N."/>
            <person name="Sisk P."/>
            <person name="Stolte C."/>
            <person name="Sykes S."/>
            <person name="Wortman J."/>
            <person name="Nusbaum C."/>
            <person name="Birren B."/>
        </authorList>
    </citation>
    <scope>NUCLEOTIDE SEQUENCE [LARGE SCALE GENOMIC DNA]</scope>
    <source>
        <strain evidence="2 3">YIT 12060</strain>
    </source>
</reference>
<dbReference type="Proteomes" id="UP000006008">
    <property type="component" value="Unassembled WGS sequence"/>
</dbReference>
<keyword evidence="3" id="KW-1185">Reference proteome</keyword>
<protein>
    <submittedName>
        <fullName evidence="2">Uncharacterized protein</fullName>
    </submittedName>
</protein>
<name>G5H687_9BACT</name>
<feature type="region of interest" description="Disordered" evidence="1">
    <location>
        <begin position="24"/>
        <end position="64"/>
    </location>
</feature>
<evidence type="ECO:0000256" key="1">
    <source>
        <dbReference type="SAM" id="MobiDB-lite"/>
    </source>
</evidence>
<proteinExistence type="predicted"/>
<dbReference type="STRING" id="742725.HMPREF9450_00447"/>
<dbReference type="EMBL" id="ADLD01000004">
    <property type="protein sequence ID" value="EHB93181.1"/>
    <property type="molecule type" value="Genomic_DNA"/>
</dbReference>